<evidence type="ECO:0000313" key="2">
    <source>
        <dbReference type="Proteomes" id="UP000045706"/>
    </source>
</evidence>
<evidence type="ECO:0000313" key="1">
    <source>
        <dbReference type="EMBL" id="CRK19009.1"/>
    </source>
</evidence>
<reference evidence="2" key="1">
    <citation type="submission" date="2015-05" db="EMBL/GenBank/DDBJ databases">
        <authorList>
            <person name="Fogelqvist Johan"/>
        </authorList>
    </citation>
    <scope>NUCLEOTIDE SEQUENCE [LARGE SCALE GENOMIC DNA]</scope>
</reference>
<name>A0A0G4LAQ3_VERLO</name>
<dbReference type="EMBL" id="CVQI01009557">
    <property type="protein sequence ID" value="CRK19009.1"/>
    <property type="molecule type" value="Genomic_DNA"/>
</dbReference>
<accession>A0A0G4LAQ3</accession>
<gene>
    <name evidence="1" type="ORF">BN1723_011746</name>
</gene>
<proteinExistence type="predicted"/>
<dbReference type="Proteomes" id="UP000045706">
    <property type="component" value="Unassembled WGS sequence"/>
</dbReference>
<organism evidence="1 2">
    <name type="scientific">Verticillium longisporum</name>
    <name type="common">Verticillium dahliae var. longisporum</name>
    <dbReference type="NCBI Taxonomy" id="100787"/>
    <lineage>
        <taxon>Eukaryota</taxon>
        <taxon>Fungi</taxon>
        <taxon>Dikarya</taxon>
        <taxon>Ascomycota</taxon>
        <taxon>Pezizomycotina</taxon>
        <taxon>Sordariomycetes</taxon>
        <taxon>Hypocreomycetidae</taxon>
        <taxon>Glomerellales</taxon>
        <taxon>Plectosphaerellaceae</taxon>
        <taxon>Verticillium</taxon>
    </lineage>
</organism>
<protein>
    <submittedName>
        <fullName evidence="1">Uncharacterized protein</fullName>
    </submittedName>
</protein>
<dbReference type="AlphaFoldDB" id="A0A0G4LAQ3"/>
<sequence>MDYQNRAGSNTLEARVAAGLRSATTGAREHAKAVL</sequence>